<dbReference type="PANTHER" id="PTHR33204:SF39">
    <property type="entry name" value="TRANSCRIPTIONAL REGULATORY PROTEIN"/>
    <property type="match status" value="1"/>
</dbReference>
<evidence type="ECO:0000259" key="4">
    <source>
        <dbReference type="PROSITE" id="PS51118"/>
    </source>
</evidence>
<dbReference type="SUPFAM" id="SSF46785">
    <property type="entry name" value="Winged helix' DNA-binding domain"/>
    <property type="match status" value="1"/>
</dbReference>
<evidence type="ECO:0000256" key="1">
    <source>
        <dbReference type="ARBA" id="ARBA00023015"/>
    </source>
</evidence>
<dbReference type="OrthoDB" id="370168at2"/>
<comment type="caution">
    <text evidence="5">The sequence shown here is derived from an EMBL/GenBank/DDBJ whole genome shotgun (WGS) entry which is preliminary data.</text>
</comment>
<dbReference type="RefSeq" id="WP_068031700.1">
    <property type="nucleotide sequence ID" value="NZ_QQAZ01000003.1"/>
</dbReference>
<protein>
    <submittedName>
        <fullName evidence="5">HxlR family transcriptional regulator</fullName>
    </submittedName>
</protein>
<dbReference type="EMBL" id="QQAZ01000003">
    <property type="protein sequence ID" value="RDI52864.1"/>
    <property type="molecule type" value="Genomic_DNA"/>
</dbReference>
<dbReference type="GO" id="GO:0003677">
    <property type="term" value="F:DNA binding"/>
    <property type="evidence" value="ECO:0007669"/>
    <property type="project" value="UniProtKB-KW"/>
</dbReference>
<dbReference type="AlphaFoldDB" id="A0A370HA28"/>
<keyword evidence="6" id="KW-1185">Reference proteome</keyword>
<evidence type="ECO:0000256" key="3">
    <source>
        <dbReference type="ARBA" id="ARBA00023163"/>
    </source>
</evidence>
<dbReference type="InterPro" id="IPR036390">
    <property type="entry name" value="WH_DNA-bd_sf"/>
</dbReference>
<dbReference type="InterPro" id="IPR036388">
    <property type="entry name" value="WH-like_DNA-bd_sf"/>
</dbReference>
<dbReference type="PANTHER" id="PTHR33204">
    <property type="entry name" value="TRANSCRIPTIONAL REGULATOR, MARR FAMILY"/>
    <property type="match status" value="1"/>
</dbReference>
<dbReference type="Proteomes" id="UP000255355">
    <property type="component" value="Unassembled WGS sequence"/>
</dbReference>
<accession>A0A370HA28</accession>
<dbReference type="STRING" id="1210089.GCA_001613165_07608"/>
<evidence type="ECO:0000256" key="2">
    <source>
        <dbReference type="ARBA" id="ARBA00023125"/>
    </source>
</evidence>
<organism evidence="5 6">
    <name type="scientific">Nocardia mexicana</name>
    <dbReference type="NCBI Taxonomy" id="279262"/>
    <lineage>
        <taxon>Bacteria</taxon>
        <taxon>Bacillati</taxon>
        <taxon>Actinomycetota</taxon>
        <taxon>Actinomycetes</taxon>
        <taxon>Mycobacteriales</taxon>
        <taxon>Nocardiaceae</taxon>
        <taxon>Nocardia</taxon>
    </lineage>
</organism>
<reference evidence="5 6" key="1">
    <citation type="submission" date="2018-07" db="EMBL/GenBank/DDBJ databases">
        <title>Genomic Encyclopedia of Type Strains, Phase IV (KMG-IV): sequencing the most valuable type-strain genomes for metagenomic binning, comparative biology and taxonomic classification.</title>
        <authorList>
            <person name="Goeker M."/>
        </authorList>
    </citation>
    <scope>NUCLEOTIDE SEQUENCE [LARGE SCALE GENOMIC DNA]</scope>
    <source>
        <strain evidence="5 6">DSM 44952</strain>
    </source>
</reference>
<keyword evidence="3" id="KW-0804">Transcription</keyword>
<sequence>MDTGCDDWAADPDNLVDSYLHHCPAREILAVLADKWVLLVLGVLRASGGPVRFNDLRRRLDGITQKMLTQTLRTLEREGLVRRSVYPTVPPRVEYSLTELGADLGRVTHLLGTWTIEHKDEILTARTEFDERQEAAPTPV</sequence>
<dbReference type="InterPro" id="IPR002577">
    <property type="entry name" value="HTH_HxlR"/>
</dbReference>
<gene>
    <name evidence="5" type="ORF">DFR68_103251</name>
</gene>
<evidence type="ECO:0000313" key="6">
    <source>
        <dbReference type="Proteomes" id="UP000255355"/>
    </source>
</evidence>
<keyword evidence="2" id="KW-0238">DNA-binding</keyword>
<dbReference type="PROSITE" id="PS51118">
    <property type="entry name" value="HTH_HXLR"/>
    <property type="match status" value="1"/>
</dbReference>
<name>A0A370HA28_9NOCA</name>
<dbReference type="Gene3D" id="1.10.10.10">
    <property type="entry name" value="Winged helix-like DNA-binding domain superfamily/Winged helix DNA-binding domain"/>
    <property type="match status" value="1"/>
</dbReference>
<feature type="domain" description="HTH hxlR-type" evidence="4">
    <location>
        <begin position="23"/>
        <end position="123"/>
    </location>
</feature>
<dbReference type="Pfam" id="PF01638">
    <property type="entry name" value="HxlR"/>
    <property type="match status" value="1"/>
</dbReference>
<proteinExistence type="predicted"/>
<keyword evidence="1" id="KW-0805">Transcription regulation</keyword>
<evidence type="ECO:0000313" key="5">
    <source>
        <dbReference type="EMBL" id="RDI52864.1"/>
    </source>
</evidence>